<dbReference type="OrthoDB" id="420187at2759"/>
<accession>A0A5B7FUJ3</accession>
<evidence type="ECO:0000259" key="4">
    <source>
        <dbReference type="PROSITE" id="PS50235"/>
    </source>
</evidence>
<dbReference type="InterPro" id="IPR050185">
    <property type="entry name" value="Ub_carboxyl-term_hydrolase"/>
</dbReference>
<feature type="region of interest" description="Disordered" evidence="3">
    <location>
        <begin position="459"/>
        <end position="481"/>
    </location>
</feature>
<dbReference type="SUPFAM" id="SSF54001">
    <property type="entry name" value="Cysteine proteinases"/>
    <property type="match status" value="1"/>
</dbReference>
<dbReference type="InterPro" id="IPR001394">
    <property type="entry name" value="Peptidase_C19_UCH"/>
</dbReference>
<dbReference type="GO" id="GO:0004843">
    <property type="term" value="F:cysteine-type deubiquitinase activity"/>
    <property type="evidence" value="ECO:0007669"/>
    <property type="project" value="UniProtKB-EC"/>
</dbReference>
<feature type="compositionally biased region" description="Polar residues" evidence="3">
    <location>
        <begin position="466"/>
        <end position="481"/>
    </location>
</feature>
<protein>
    <recommendedName>
        <fullName evidence="2">ubiquitinyl hydrolase 1</fullName>
        <ecNumber evidence="2">3.4.19.12</ecNumber>
    </recommendedName>
</protein>
<sequence>MAVRPSRKSEMTPTDPSRAQVLPLRSIVPSDTVSGDEQSKGVMRSTLYVELHDYSKSGGVKEVPEGSHRTGQKALQEASGDLGGSWQDPKGSRGVMGVKTSWMYKPVTGGAVREGGGQRGASGEKKDVAVLRGEKKSVDGGREERVERAGAQLAVSVNETGRSTPDTSYINATLQCLFTVPLLREFFREEFWQLRVQSEVARAVADTFLAMESGSGEERAMGRLHETVGRRDKVFKLHQDPPAADLLSCLLAWLHHDLAPRAHPQAPLVSSVVSRLFHGLRESLIVCPRHGILSSALESFNFITLSVPGEGAWTLQELLGRRFRPQDMAWECQPCGGRQPCSHKIHMLRSPTVLVLALRYPRDVATRVLFPDAGLSLALHHRDAISVRSPEYQLVGVVGRQSGKGSSRFSAYCRRLEGGRWGMWREGQVASVSRREVLSQQGAHLLFYLQCQQEEGQGATHRATREQVNGTRRTGGLSTCV</sequence>
<evidence type="ECO:0000313" key="6">
    <source>
        <dbReference type="Proteomes" id="UP000324222"/>
    </source>
</evidence>
<dbReference type="Proteomes" id="UP000324222">
    <property type="component" value="Unassembled WGS sequence"/>
</dbReference>
<feature type="region of interest" description="Disordered" evidence="3">
    <location>
        <begin position="57"/>
        <end position="93"/>
    </location>
</feature>
<dbReference type="Pfam" id="PF00443">
    <property type="entry name" value="UCH"/>
    <property type="match status" value="1"/>
</dbReference>
<feature type="region of interest" description="Disordered" evidence="3">
    <location>
        <begin position="1"/>
        <end position="39"/>
    </location>
</feature>
<name>A0A5B7FUJ3_PORTR</name>
<keyword evidence="6" id="KW-1185">Reference proteome</keyword>
<dbReference type="InterPro" id="IPR028889">
    <property type="entry name" value="USP"/>
</dbReference>
<dbReference type="EMBL" id="VSRR010008375">
    <property type="protein sequence ID" value="MPC48613.1"/>
    <property type="molecule type" value="Genomic_DNA"/>
</dbReference>
<proteinExistence type="predicted"/>
<dbReference type="EC" id="3.4.19.12" evidence="2"/>
<comment type="caution">
    <text evidence="5">The sequence shown here is derived from an EMBL/GenBank/DDBJ whole genome shotgun (WGS) entry which is preliminary data.</text>
</comment>
<evidence type="ECO:0000313" key="5">
    <source>
        <dbReference type="EMBL" id="MPC48613.1"/>
    </source>
</evidence>
<dbReference type="AlphaFoldDB" id="A0A5B7FUJ3"/>
<evidence type="ECO:0000256" key="2">
    <source>
        <dbReference type="ARBA" id="ARBA00012759"/>
    </source>
</evidence>
<dbReference type="PROSITE" id="PS50235">
    <property type="entry name" value="USP_3"/>
    <property type="match status" value="1"/>
</dbReference>
<dbReference type="Gene3D" id="3.90.70.10">
    <property type="entry name" value="Cysteine proteinases"/>
    <property type="match status" value="1"/>
</dbReference>
<dbReference type="InterPro" id="IPR038765">
    <property type="entry name" value="Papain-like_cys_pep_sf"/>
</dbReference>
<gene>
    <name evidence="5" type="primary">USP50</name>
    <name evidence="5" type="ORF">E2C01_042392</name>
</gene>
<evidence type="ECO:0000256" key="1">
    <source>
        <dbReference type="ARBA" id="ARBA00000707"/>
    </source>
</evidence>
<comment type="catalytic activity">
    <reaction evidence="1">
        <text>Thiol-dependent hydrolysis of ester, thioester, amide, peptide and isopeptide bonds formed by the C-terminal Gly of ubiquitin (a 76-residue protein attached to proteins as an intracellular targeting signal).</text>
        <dbReference type="EC" id="3.4.19.12"/>
    </reaction>
</comment>
<keyword evidence="5" id="KW-0378">Hydrolase</keyword>
<dbReference type="PANTHER" id="PTHR21646">
    <property type="entry name" value="UBIQUITIN CARBOXYL-TERMINAL HYDROLASE"/>
    <property type="match status" value="1"/>
</dbReference>
<evidence type="ECO:0000256" key="3">
    <source>
        <dbReference type="SAM" id="MobiDB-lite"/>
    </source>
</evidence>
<feature type="domain" description="USP" evidence="4">
    <location>
        <begin position="159"/>
        <end position="451"/>
    </location>
</feature>
<dbReference type="GO" id="GO:0016579">
    <property type="term" value="P:protein deubiquitination"/>
    <property type="evidence" value="ECO:0007669"/>
    <property type="project" value="InterPro"/>
</dbReference>
<reference evidence="5 6" key="1">
    <citation type="submission" date="2019-05" db="EMBL/GenBank/DDBJ databases">
        <title>Another draft genome of Portunus trituberculatus and its Hox gene families provides insights of decapod evolution.</title>
        <authorList>
            <person name="Jeong J.-H."/>
            <person name="Song I."/>
            <person name="Kim S."/>
            <person name="Choi T."/>
            <person name="Kim D."/>
            <person name="Ryu S."/>
            <person name="Kim W."/>
        </authorList>
    </citation>
    <scope>NUCLEOTIDE SEQUENCE [LARGE SCALE GENOMIC DNA]</scope>
    <source>
        <tissue evidence="5">Muscle</tissue>
    </source>
</reference>
<organism evidence="5 6">
    <name type="scientific">Portunus trituberculatus</name>
    <name type="common">Swimming crab</name>
    <name type="synonym">Neptunus trituberculatus</name>
    <dbReference type="NCBI Taxonomy" id="210409"/>
    <lineage>
        <taxon>Eukaryota</taxon>
        <taxon>Metazoa</taxon>
        <taxon>Ecdysozoa</taxon>
        <taxon>Arthropoda</taxon>
        <taxon>Crustacea</taxon>
        <taxon>Multicrustacea</taxon>
        <taxon>Malacostraca</taxon>
        <taxon>Eumalacostraca</taxon>
        <taxon>Eucarida</taxon>
        <taxon>Decapoda</taxon>
        <taxon>Pleocyemata</taxon>
        <taxon>Brachyura</taxon>
        <taxon>Eubrachyura</taxon>
        <taxon>Portunoidea</taxon>
        <taxon>Portunidae</taxon>
        <taxon>Portuninae</taxon>
        <taxon>Portunus</taxon>
    </lineage>
</organism>